<accession>A0ABN7T2R3</accession>
<sequence length="405" mass="46953">MESEEVIAELHNLFSDNVPYMSIWKRVKFNGLVNETFETPLLGRRNIEHHGSFYDITDEIKAAFSTKLDDWKCIDPGSLRMKNFKRISPSSKAFESFLMSGKEVLDECNGQESYDLGFNNKEVYLLMQPFNKRLFLIPKSGSNNKDAFIRYTEIDSMDQDWAAISTVKFTIQDKEEYDRLKQSSKPPSSYVIPDWVEKESQERMKQERKKQEMQNSKKSSKKKPSKQKIKSNQPKKNDISAQIADLDIIDRNAPSGEREPDNETDWLTVGAPSQEEKDSQNPPMKPRASPPDASEKPPTETEKSALVELVESTDDALPAESQGDRALKAEVSELQEKLERYEMCPICFERYDEDEHAKYSHQCGHGCCLTCMKMEFARQRNLRKMKFYCHCGFEIHEKKIIRMFI</sequence>
<evidence type="ECO:0000313" key="2">
    <source>
        <dbReference type="EMBL" id="CAG5111771.1"/>
    </source>
</evidence>
<feature type="region of interest" description="Disordered" evidence="1">
    <location>
        <begin position="177"/>
        <end position="303"/>
    </location>
</feature>
<protein>
    <submittedName>
        <fullName evidence="2">Oidioi.mRNA.OKI2018_I69.chr2.g6045.t1.cds</fullName>
    </submittedName>
</protein>
<proteinExistence type="predicted"/>
<name>A0ABN7T2R3_OIKDI</name>
<organism evidence="2 3">
    <name type="scientific">Oikopleura dioica</name>
    <name type="common">Tunicate</name>
    <dbReference type="NCBI Taxonomy" id="34765"/>
    <lineage>
        <taxon>Eukaryota</taxon>
        <taxon>Metazoa</taxon>
        <taxon>Chordata</taxon>
        <taxon>Tunicata</taxon>
        <taxon>Appendicularia</taxon>
        <taxon>Copelata</taxon>
        <taxon>Oikopleuridae</taxon>
        <taxon>Oikopleura</taxon>
    </lineage>
</organism>
<feature type="compositionally biased region" description="Basic and acidic residues" evidence="1">
    <location>
        <begin position="195"/>
        <end position="212"/>
    </location>
</feature>
<evidence type="ECO:0000313" key="3">
    <source>
        <dbReference type="Proteomes" id="UP001158576"/>
    </source>
</evidence>
<keyword evidence="3" id="KW-1185">Reference proteome</keyword>
<dbReference type="InterPro" id="IPR013083">
    <property type="entry name" value="Znf_RING/FYVE/PHD"/>
</dbReference>
<reference evidence="2 3" key="1">
    <citation type="submission" date="2021-04" db="EMBL/GenBank/DDBJ databases">
        <authorList>
            <person name="Bliznina A."/>
        </authorList>
    </citation>
    <scope>NUCLEOTIDE SEQUENCE [LARGE SCALE GENOMIC DNA]</scope>
</reference>
<feature type="compositionally biased region" description="Basic and acidic residues" evidence="1">
    <location>
        <begin position="293"/>
        <end position="303"/>
    </location>
</feature>
<dbReference type="SUPFAM" id="SSF57850">
    <property type="entry name" value="RING/U-box"/>
    <property type="match status" value="1"/>
</dbReference>
<dbReference type="Proteomes" id="UP001158576">
    <property type="component" value="Chromosome 2"/>
</dbReference>
<evidence type="ECO:0000256" key="1">
    <source>
        <dbReference type="SAM" id="MobiDB-lite"/>
    </source>
</evidence>
<dbReference type="Gene3D" id="3.30.40.10">
    <property type="entry name" value="Zinc/RING finger domain, C3HC4 (zinc finger)"/>
    <property type="match status" value="1"/>
</dbReference>
<dbReference type="EMBL" id="OU015567">
    <property type="protein sequence ID" value="CAG5111771.1"/>
    <property type="molecule type" value="Genomic_DNA"/>
</dbReference>
<feature type="compositionally biased region" description="Basic residues" evidence="1">
    <location>
        <begin position="218"/>
        <end position="229"/>
    </location>
</feature>
<gene>
    <name evidence="2" type="ORF">OKIOD_LOCUS14810</name>
</gene>